<dbReference type="GO" id="GO:0006426">
    <property type="term" value="P:glycyl-tRNA aminoacylation"/>
    <property type="evidence" value="ECO:0007669"/>
    <property type="project" value="UniProtKB-UniRule"/>
</dbReference>
<dbReference type="InterPro" id="IPR006194">
    <property type="entry name" value="Gly-tRNA-synth_heterodimer"/>
</dbReference>
<evidence type="ECO:0000313" key="14">
    <source>
        <dbReference type="Proteomes" id="UP000539372"/>
    </source>
</evidence>
<organism evidence="13 14">
    <name type="scientific">Pacificispira spongiicola</name>
    <dbReference type="NCBI Taxonomy" id="2729598"/>
    <lineage>
        <taxon>Bacteria</taxon>
        <taxon>Pseudomonadati</taxon>
        <taxon>Pseudomonadota</taxon>
        <taxon>Alphaproteobacteria</taxon>
        <taxon>Rhodospirillales</taxon>
        <taxon>Rhodospirillaceae</taxon>
        <taxon>Pacificispira</taxon>
    </lineage>
</organism>
<name>A0A7Y0HH34_9PROT</name>
<dbReference type="GO" id="GO:0005829">
    <property type="term" value="C:cytosol"/>
    <property type="evidence" value="ECO:0007669"/>
    <property type="project" value="TreeGrafter"/>
</dbReference>
<evidence type="ECO:0000256" key="9">
    <source>
        <dbReference type="ARBA" id="ARBA00023146"/>
    </source>
</evidence>
<evidence type="ECO:0000259" key="12">
    <source>
        <dbReference type="Pfam" id="PF05746"/>
    </source>
</evidence>
<comment type="similarity">
    <text evidence="2 11">Belongs to the class-II aminoacyl-tRNA synthetase family.</text>
</comment>
<comment type="catalytic activity">
    <reaction evidence="10 11">
        <text>tRNA(Gly) + glycine + ATP = glycyl-tRNA(Gly) + AMP + diphosphate</text>
        <dbReference type="Rhea" id="RHEA:16013"/>
        <dbReference type="Rhea" id="RHEA-COMP:9664"/>
        <dbReference type="Rhea" id="RHEA-COMP:9683"/>
        <dbReference type="ChEBI" id="CHEBI:30616"/>
        <dbReference type="ChEBI" id="CHEBI:33019"/>
        <dbReference type="ChEBI" id="CHEBI:57305"/>
        <dbReference type="ChEBI" id="CHEBI:78442"/>
        <dbReference type="ChEBI" id="CHEBI:78522"/>
        <dbReference type="ChEBI" id="CHEBI:456215"/>
        <dbReference type="EC" id="6.1.1.14"/>
    </reaction>
</comment>
<comment type="caution">
    <text evidence="13">The sequence shown here is derived from an EMBL/GenBank/DDBJ whole genome shotgun (WGS) entry which is preliminary data.</text>
</comment>
<evidence type="ECO:0000256" key="11">
    <source>
        <dbReference type="HAMAP-Rule" id="MF_00255"/>
    </source>
</evidence>
<dbReference type="InterPro" id="IPR008909">
    <property type="entry name" value="DALR_anticod-bd"/>
</dbReference>
<evidence type="ECO:0000256" key="8">
    <source>
        <dbReference type="ARBA" id="ARBA00022917"/>
    </source>
</evidence>
<keyword evidence="8 11" id="KW-0648">Protein biosynthesis</keyword>
<dbReference type="GO" id="GO:0006420">
    <property type="term" value="P:arginyl-tRNA aminoacylation"/>
    <property type="evidence" value="ECO:0007669"/>
    <property type="project" value="InterPro"/>
</dbReference>
<evidence type="ECO:0000256" key="2">
    <source>
        <dbReference type="ARBA" id="ARBA00008226"/>
    </source>
</evidence>
<dbReference type="Proteomes" id="UP000539372">
    <property type="component" value="Unassembled WGS sequence"/>
</dbReference>
<dbReference type="GO" id="GO:0004814">
    <property type="term" value="F:arginine-tRNA ligase activity"/>
    <property type="evidence" value="ECO:0007669"/>
    <property type="project" value="InterPro"/>
</dbReference>
<dbReference type="EMBL" id="JABBNT010000004">
    <property type="protein sequence ID" value="NMM45547.1"/>
    <property type="molecule type" value="Genomic_DNA"/>
</dbReference>
<dbReference type="InterPro" id="IPR015944">
    <property type="entry name" value="Gly-tRNA-synth_bsu"/>
</dbReference>
<evidence type="ECO:0000256" key="7">
    <source>
        <dbReference type="ARBA" id="ARBA00022840"/>
    </source>
</evidence>
<evidence type="ECO:0000256" key="5">
    <source>
        <dbReference type="ARBA" id="ARBA00022598"/>
    </source>
</evidence>
<protein>
    <recommendedName>
        <fullName evidence="11">Glycine--tRNA ligase beta subunit</fullName>
        <ecNumber evidence="11">6.1.1.14</ecNumber>
    </recommendedName>
    <alternativeName>
        <fullName evidence="11">Glycyl-tRNA synthetase beta subunit</fullName>
        <shortName evidence="11">GlyRS</shortName>
    </alternativeName>
</protein>
<dbReference type="PANTHER" id="PTHR30075:SF2">
    <property type="entry name" value="GLYCINE--TRNA LIGASE, CHLOROPLASTIC_MITOCHONDRIAL 2"/>
    <property type="match status" value="1"/>
</dbReference>
<sequence>MAELLLELFSEEIPARMQRQAAEDLKRLVTDGLKKANLDFADARCFWTPRRLTLVVDGLPVSQPDLREERKGPKVGAPEQAVQGFLRAAGLDSLDQCEQQETAKGPVWIAVIEKKGGPTSQVLPGVIDAAIRALPWAKSMRFADQQFRWVRPLHSILALFDGAALAGEFDLGGRTVAFTDTTMGHRFLSPAPISVTSFDDYKAKLEAAHVLLDPDARKAKIAADLAAAAEAEGLTVLDDPGLLDEVTNLVEWPAVLIGKIDDEFMDVPPEVLSTSMRSHQKYFSLLAHDGTLAARFALVANMTATDGGARIVAGNERVLRARLADAKFFWDQDRATKLEDRLPALEKVIFHAKLGTVAERVERLANLADVVSEFVPDCDRNDARRAARLAKADLTTDMVGEFPELQGLMGRYYALNQGEKNVVADAVAQHYSPAGPNDACPSAPVSVSVALAEKLDTLIGFWLIDEKPTGSKDPFALRRAALGVIRLVLENRIRLKLTHMIAEAAGLYGEQGSVSVNVRDLAGITRDLLSFFADRLRVHLKDEGVSHDLIQALFALGDEDDLVRLVARVHALRNFVGSEDGANLLTAYRRAANILRAEEKKDSTEYRDKPDPALFAQDEERALADALETAAAGSADCAEAEDFAGAMAALSVLRQPVDAFFDAVTVNADDAALRRNRLFLLARIRAVMEQSADFGQVEG</sequence>
<keyword evidence="5 11" id="KW-0436">Ligase</keyword>
<evidence type="ECO:0000256" key="4">
    <source>
        <dbReference type="ARBA" id="ARBA00022490"/>
    </source>
</evidence>
<dbReference type="PRINTS" id="PR01045">
    <property type="entry name" value="TRNASYNTHGB"/>
</dbReference>
<dbReference type="HAMAP" id="MF_00255">
    <property type="entry name" value="Gly_tRNA_synth_beta"/>
    <property type="match status" value="1"/>
</dbReference>
<dbReference type="EC" id="6.1.1.14" evidence="11"/>
<dbReference type="PROSITE" id="PS50861">
    <property type="entry name" value="AA_TRNA_LIGASE_II_GLYAB"/>
    <property type="match status" value="1"/>
</dbReference>
<dbReference type="AlphaFoldDB" id="A0A7Y0HH34"/>
<evidence type="ECO:0000313" key="13">
    <source>
        <dbReference type="EMBL" id="NMM45547.1"/>
    </source>
</evidence>
<dbReference type="Gene3D" id="1.10.730.10">
    <property type="entry name" value="Isoleucyl-tRNA Synthetase, Domain 1"/>
    <property type="match status" value="1"/>
</dbReference>
<evidence type="ECO:0000256" key="6">
    <source>
        <dbReference type="ARBA" id="ARBA00022741"/>
    </source>
</evidence>
<keyword evidence="6 11" id="KW-0547">Nucleotide-binding</keyword>
<comment type="subunit">
    <text evidence="3 11">Tetramer of two alpha and two beta subunits.</text>
</comment>
<dbReference type="PANTHER" id="PTHR30075">
    <property type="entry name" value="GLYCYL-TRNA SYNTHETASE"/>
    <property type="match status" value="1"/>
</dbReference>
<dbReference type="Pfam" id="PF02092">
    <property type="entry name" value="tRNA_synt_2f"/>
    <property type="match status" value="1"/>
</dbReference>
<keyword evidence="14" id="KW-1185">Reference proteome</keyword>
<dbReference type="RefSeq" id="WP_169625935.1">
    <property type="nucleotide sequence ID" value="NZ_JABBNT010000004.1"/>
</dbReference>
<dbReference type="SUPFAM" id="SSF109604">
    <property type="entry name" value="HD-domain/PDEase-like"/>
    <property type="match status" value="1"/>
</dbReference>
<dbReference type="GO" id="GO:0004820">
    <property type="term" value="F:glycine-tRNA ligase activity"/>
    <property type="evidence" value="ECO:0007669"/>
    <property type="project" value="UniProtKB-UniRule"/>
</dbReference>
<proteinExistence type="inferred from homology"/>
<keyword evidence="4 11" id="KW-0963">Cytoplasm</keyword>
<reference evidence="13 14" key="1">
    <citation type="submission" date="2020-04" db="EMBL/GenBank/DDBJ databases">
        <title>Rhodospirillaceae bacterium KN72 isolated from deep sea.</title>
        <authorList>
            <person name="Zhang D.-C."/>
        </authorList>
    </citation>
    <scope>NUCLEOTIDE SEQUENCE [LARGE SCALE GENOMIC DNA]</scope>
    <source>
        <strain evidence="13 14">KN72</strain>
    </source>
</reference>
<accession>A0A7Y0HH34</accession>
<feature type="domain" description="DALR anticodon binding" evidence="12">
    <location>
        <begin position="585"/>
        <end position="691"/>
    </location>
</feature>
<dbReference type="Pfam" id="PF05746">
    <property type="entry name" value="DALR_1"/>
    <property type="match status" value="1"/>
</dbReference>
<dbReference type="NCBIfam" id="TIGR00211">
    <property type="entry name" value="glyS"/>
    <property type="match status" value="1"/>
</dbReference>
<evidence type="ECO:0000256" key="3">
    <source>
        <dbReference type="ARBA" id="ARBA00011209"/>
    </source>
</evidence>
<gene>
    <name evidence="11" type="primary">glyS</name>
    <name evidence="13" type="ORF">HH303_13715</name>
</gene>
<dbReference type="GO" id="GO:0005524">
    <property type="term" value="F:ATP binding"/>
    <property type="evidence" value="ECO:0007669"/>
    <property type="project" value="UniProtKB-UniRule"/>
</dbReference>
<comment type="subcellular location">
    <subcellularLocation>
        <location evidence="1 11">Cytoplasm</location>
    </subcellularLocation>
</comment>
<keyword evidence="9 11" id="KW-0030">Aminoacyl-tRNA synthetase</keyword>
<evidence type="ECO:0000256" key="10">
    <source>
        <dbReference type="ARBA" id="ARBA00047937"/>
    </source>
</evidence>
<evidence type="ECO:0000256" key="1">
    <source>
        <dbReference type="ARBA" id="ARBA00004496"/>
    </source>
</evidence>
<keyword evidence="7 11" id="KW-0067">ATP-binding</keyword>